<comment type="subcellular location">
    <subcellularLocation>
        <location evidence="1 9 11">Nucleus</location>
    </subcellularLocation>
</comment>
<feature type="compositionally biased region" description="Polar residues" evidence="12">
    <location>
        <begin position="299"/>
        <end position="310"/>
    </location>
</feature>
<dbReference type="SUPFAM" id="SSF46689">
    <property type="entry name" value="Homeodomain-like"/>
    <property type="match status" value="1"/>
</dbReference>
<dbReference type="Pfam" id="PF00412">
    <property type="entry name" value="LIM"/>
    <property type="match status" value="2"/>
</dbReference>
<dbReference type="InterPro" id="IPR001356">
    <property type="entry name" value="HD"/>
</dbReference>
<dbReference type="InterPro" id="IPR009057">
    <property type="entry name" value="Homeodomain-like_sf"/>
</dbReference>
<feature type="compositionally biased region" description="Low complexity" evidence="12">
    <location>
        <begin position="63"/>
        <end position="78"/>
    </location>
</feature>
<evidence type="ECO:0000313" key="15">
    <source>
        <dbReference type="EMBL" id="ACA04748.1"/>
    </source>
</evidence>
<keyword evidence="5 10" id="KW-0440">LIM domain</keyword>
<evidence type="ECO:0000256" key="1">
    <source>
        <dbReference type="ARBA" id="ARBA00004123"/>
    </source>
</evidence>
<dbReference type="InterPro" id="IPR049594">
    <property type="entry name" value="Lhx3/4-like_LIM2"/>
</dbReference>
<reference evidence="16" key="4">
    <citation type="submission" date="2024-06" db="UniProtKB">
        <authorList>
            <consortium name="EnsemblMetazoa"/>
        </authorList>
    </citation>
    <scope>IDENTIFICATION</scope>
</reference>
<feature type="region of interest" description="Disordered" evidence="12">
    <location>
        <begin position="272"/>
        <end position="338"/>
    </location>
</feature>
<dbReference type="InterPro" id="IPR050453">
    <property type="entry name" value="LIM_Homeobox_TF"/>
</dbReference>
<evidence type="ECO:0000256" key="3">
    <source>
        <dbReference type="ARBA" id="ARBA00022737"/>
    </source>
</evidence>
<name>B1A9Y5_AMPQE</name>
<dbReference type="OrthoDB" id="10068367at2759"/>
<feature type="compositionally biased region" description="Polar residues" evidence="12">
    <location>
        <begin position="1"/>
        <end position="15"/>
    </location>
</feature>
<protein>
    <submittedName>
        <fullName evidence="15">Lim3</fullName>
    </submittedName>
</protein>
<feature type="compositionally biased region" description="Low complexity" evidence="12">
    <location>
        <begin position="42"/>
        <end position="55"/>
    </location>
</feature>
<evidence type="ECO:0000256" key="8">
    <source>
        <dbReference type="ARBA" id="ARBA00023242"/>
    </source>
</evidence>
<dbReference type="PROSITE" id="PS50071">
    <property type="entry name" value="HOMEOBOX_2"/>
    <property type="match status" value="1"/>
</dbReference>
<evidence type="ECO:0000256" key="4">
    <source>
        <dbReference type="ARBA" id="ARBA00022833"/>
    </source>
</evidence>
<evidence type="ECO:0000313" key="17">
    <source>
        <dbReference type="Proteomes" id="UP000007879"/>
    </source>
</evidence>
<keyword evidence="4 10" id="KW-0862">Zinc</keyword>
<keyword evidence="3" id="KW-0677">Repeat</keyword>
<dbReference type="PROSITE" id="PS00027">
    <property type="entry name" value="HOMEOBOX_1"/>
    <property type="match status" value="1"/>
</dbReference>
<dbReference type="GO" id="GO:0005634">
    <property type="term" value="C:nucleus"/>
    <property type="evidence" value="ECO:0007669"/>
    <property type="project" value="UniProtKB-SubCell"/>
</dbReference>
<evidence type="ECO:0000256" key="11">
    <source>
        <dbReference type="RuleBase" id="RU000682"/>
    </source>
</evidence>
<keyword evidence="7 9" id="KW-0371">Homeobox</keyword>
<dbReference type="GO" id="GO:0000977">
    <property type="term" value="F:RNA polymerase II transcription regulatory region sequence-specific DNA binding"/>
    <property type="evidence" value="ECO:0007669"/>
    <property type="project" value="TreeGrafter"/>
</dbReference>
<accession>B1A9Y5</accession>
<keyword evidence="17" id="KW-1185">Reference proteome</keyword>
<evidence type="ECO:0000256" key="5">
    <source>
        <dbReference type="ARBA" id="ARBA00023038"/>
    </source>
</evidence>
<dbReference type="PROSITE" id="PS00478">
    <property type="entry name" value="LIM_DOMAIN_1"/>
    <property type="match status" value="1"/>
</dbReference>
<feature type="domain" description="LIM zinc-binding" evidence="13">
    <location>
        <begin position="151"/>
        <end position="213"/>
    </location>
</feature>
<dbReference type="InterPro" id="IPR017970">
    <property type="entry name" value="Homeobox_CS"/>
</dbReference>
<dbReference type="SMART" id="SM00389">
    <property type="entry name" value="HOX"/>
    <property type="match status" value="1"/>
</dbReference>
<sequence length="338" mass="37400">MSYQDINTHQTTSSPVVDPFQVPPSLPSIQTPQPSGMAMLVQPQSAAPSSLSLAQTPTQEYHQNLSSPSNQPQQIQTSAPQAQDQNIAHVPFCAGCNTRIFDRFILRVQDKSWHAKCLRCSDCQCQLSDKCYSRSGQVYCKDDFSKRFGTRCAGCQQPIPPTQVVRRAQENVYHLQCFACFICQRQLSTGDEFYLMDDRKLVCKADYEAAKARADGSQKRPRTTISQKQLDLLKTAYCVSPKPSRHVRQELSDKTGLDMRVVQVWFQNKRAKDKRTKKDDGSDEGAGEGEGRGGDGDFSVSTPTSATDDIQGQFILDPDIAQQGIDAPPPNPIGTTSA</sequence>
<evidence type="ECO:0000256" key="10">
    <source>
        <dbReference type="PROSITE-ProRule" id="PRU00125"/>
    </source>
</evidence>
<dbReference type="EMBL" id="EU433953">
    <property type="protein sequence ID" value="ACA04748.1"/>
    <property type="molecule type" value="mRNA"/>
</dbReference>
<organism evidence="15">
    <name type="scientific">Amphimedon queenslandica</name>
    <name type="common">Sponge</name>
    <dbReference type="NCBI Taxonomy" id="400682"/>
    <lineage>
        <taxon>Eukaryota</taxon>
        <taxon>Metazoa</taxon>
        <taxon>Porifera</taxon>
        <taxon>Demospongiae</taxon>
        <taxon>Heteroscleromorpha</taxon>
        <taxon>Haplosclerida</taxon>
        <taxon>Niphatidae</taxon>
        <taxon>Amphimedon</taxon>
    </lineage>
</organism>
<dbReference type="Pfam" id="PF00046">
    <property type="entry name" value="Homeodomain"/>
    <property type="match status" value="1"/>
</dbReference>
<evidence type="ECO:0000256" key="2">
    <source>
        <dbReference type="ARBA" id="ARBA00022723"/>
    </source>
</evidence>
<dbReference type="Proteomes" id="UP000007879">
    <property type="component" value="Unassembled WGS sequence"/>
</dbReference>
<dbReference type="CDD" id="cd00086">
    <property type="entry name" value="homeodomain"/>
    <property type="match status" value="1"/>
</dbReference>
<evidence type="ECO:0000313" key="16">
    <source>
        <dbReference type="EnsemblMetazoa" id="NP_001292178.1"/>
    </source>
</evidence>
<evidence type="ECO:0000259" key="13">
    <source>
        <dbReference type="PROSITE" id="PS50023"/>
    </source>
</evidence>
<reference evidence="15" key="2">
    <citation type="submission" date="2008-01" db="EMBL/GenBank/DDBJ databases">
        <authorList>
            <person name="Larroux C."/>
            <person name="Fahey B."/>
            <person name="Liubicich D."/>
            <person name="Hinman V.F."/>
            <person name="Gauthier M."/>
            <person name="Gongora M."/>
            <person name="Green K."/>
            <person name="Worheide G."/>
            <person name="Leys S.P."/>
            <person name="Degnan B.M."/>
        </authorList>
    </citation>
    <scope>NUCLEOTIDE SEQUENCE</scope>
</reference>
<evidence type="ECO:0000256" key="12">
    <source>
        <dbReference type="SAM" id="MobiDB-lite"/>
    </source>
</evidence>
<reference evidence="17" key="3">
    <citation type="journal article" date="2010" name="Nature">
        <title>The Amphimedon queenslandica genome and the evolution of animal complexity.</title>
        <authorList>
            <person name="Srivastava M."/>
            <person name="Simakov O."/>
            <person name="Chapman J."/>
            <person name="Fahey B."/>
            <person name="Gauthier M.E."/>
            <person name="Mitros T."/>
            <person name="Richards G.S."/>
            <person name="Conaco C."/>
            <person name="Dacre M."/>
            <person name="Hellsten U."/>
            <person name="Larroux C."/>
            <person name="Putnam N.H."/>
            <person name="Stanke M."/>
            <person name="Adamska M."/>
            <person name="Darling A."/>
            <person name="Degnan S.M."/>
            <person name="Oakley T.H."/>
            <person name="Plachetzki D.C."/>
            <person name="Zhai Y."/>
            <person name="Adamski M."/>
            <person name="Calcino A."/>
            <person name="Cummins S.F."/>
            <person name="Goodstein D.M."/>
            <person name="Harris C."/>
            <person name="Jackson D.J."/>
            <person name="Leys S.P."/>
            <person name="Shu S."/>
            <person name="Woodcroft B.J."/>
            <person name="Vervoort M."/>
            <person name="Kosik K.S."/>
            <person name="Manning G."/>
            <person name="Degnan B.M."/>
            <person name="Rokhsar D.S."/>
        </authorList>
    </citation>
    <scope>NUCLEOTIDE SEQUENCE [LARGE SCALE GENOMIC DNA]</scope>
</reference>
<dbReference type="GO" id="GO:0008270">
    <property type="term" value="F:zinc ion binding"/>
    <property type="evidence" value="ECO:0007669"/>
    <property type="project" value="InterPro"/>
</dbReference>
<feature type="domain" description="LIM zinc-binding" evidence="13">
    <location>
        <begin position="91"/>
        <end position="150"/>
    </location>
</feature>
<dbReference type="KEGG" id="aqu:100634938"/>
<dbReference type="GO" id="GO:0000981">
    <property type="term" value="F:DNA-binding transcription factor activity, RNA polymerase II-specific"/>
    <property type="evidence" value="ECO:0007669"/>
    <property type="project" value="InterPro"/>
</dbReference>
<dbReference type="Gene3D" id="1.10.10.60">
    <property type="entry name" value="Homeodomain-like"/>
    <property type="match status" value="1"/>
</dbReference>
<dbReference type="FunFam" id="2.10.110.10:FF:000006">
    <property type="entry name" value="LIM homeobox transcription factor 1-beta"/>
    <property type="match status" value="1"/>
</dbReference>
<feature type="DNA-binding region" description="Homeobox" evidence="9">
    <location>
        <begin position="218"/>
        <end position="277"/>
    </location>
</feature>
<dbReference type="CDD" id="cd09376">
    <property type="entry name" value="LIM2_Lhx3_Lhx4"/>
    <property type="match status" value="1"/>
</dbReference>
<dbReference type="CDD" id="cd09466">
    <property type="entry name" value="LIM1_Lhx3a"/>
    <property type="match status" value="1"/>
</dbReference>
<reference evidence="15" key="1">
    <citation type="journal article" date="2006" name="Evol. Dev.">
        <title>Developmental expression of transcription factor genes in a demosponge: insights into the origin of metazoan multicellularity.</title>
        <authorList>
            <person name="Larroux C."/>
            <person name="Fahey B."/>
            <person name="Liubicich D."/>
            <person name="Hinman V.F."/>
            <person name="Gauthier M."/>
            <person name="Gongora M."/>
            <person name="Green K."/>
            <person name="Worheide G."/>
            <person name="Leys S.P."/>
            <person name="Degnan B.M."/>
        </authorList>
    </citation>
    <scope>NUCLEOTIDE SEQUENCE</scope>
</reference>
<gene>
    <name evidence="16" type="primary">100634938</name>
</gene>
<dbReference type="InterPro" id="IPR001781">
    <property type="entry name" value="Znf_LIM"/>
</dbReference>
<keyword evidence="8 9" id="KW-0539">Nucleus</keyword>
<dbReference type="PANTHER" id="PTHR24208">
    <property type="entry name" value="LIM/HOMEOBOX PROTEIN LHX"/>
    <property type="match status" value="1"/>
</dbReference>
<keyword evidence="2 10" id="KW-0479">Metal-binding</keyword>
<dbReference type="FunFam" id="2.10.110.10:FF:000032">
    <property type="entry name" value="LIM/homeobox protein Lhx3"/>
    <property type="match status" value="1"/>
</dbReference>
<evidence type="ECO:0000256" key="9">
    <source>
        <dbReference type="PROSITE-ProRule" id="PRU00108"/>
    </source>
</evidence>
<dbReference type="SUPFAM" id="SSF57716">
    <property type="entry name" value="Glucocorticoid receptor-like (DNA-binding domain)"/>
    <property type="match status" value="2"/>
</dbReference>
<evidence type="ECO:0000256" key="6">
    <source>
        <dbReference type="ARBA" id="ARBA00023125"/>
    </source>
</evidence>
<dbReference type="SMART" id="SM00132">
    <property type="entry name" value="LIM"/>
    <property type="match status" value="2"/>
</dbReference>
<dbReference type="AlphaFoldDB" id="B1A9Y5"/>
<feature type="domain" description="Homeobox" evidence="14">
    <location>
        <begin position="216"/>
        <end position="276"/>
    </location>
</feature>
<dbReference type="EnsemblMetazoa" id="NM_001305249.1">
    <property type="protein sequence ID" value="NP_001292178.1"/>
    <property type="gene ID" value="GeneID_100634938"/>
</dbReference>
<keyword evidence="6 9" id="KW-0238">DNA-binding</keyword>
<proteinExistence type="evidence at transcript level"/>
<dbReference type="Gene3D" id="2.10.110.10">
    <property type="entry name" value="Cysteine Rich Protein"/>
    <property type="match status" value="2"/>
</dbReference>
<evidence type="ECO:0000256" key="7">
    <source>
        <dbReference type="ARBA" id="ARBA00023155"/>
    </source>
</evidence>
<dbReference type="PANTHER" id="PTHR24208:SF128">
    <property type="entry name" value="LIM3, ISOFORM G"/>
    <property type="match status" value="1"/>
</dbReference>
<evidence type="ECO:0000259" key="14">
    <source>
        <dbReference type="PROSITE" id="PS50071"/>
    </source>
</evidence>
<feature type="region of interest" description="Disordered" evidence="12">
    <location>
        <begin position="1"/>
        <end position="81"/>
    </location>
</feature>
<dbReference type="PROSITE" id="PS50023">
    <property type="entry name" value="LIM_DOMAIN_2"/>
    <property type="match status" value="2"/>
</dbReference>